<sequence length="110" mass="12914">MKAHKAYYQRVDFVSNSLQGIPQLCPCGSITKEIVDEEDTYDYLPGKRYFICKDFEATMGYLPWVIGVQEEVERLKLKIFRHENLLRECEALKEHVKMLVNRVSELEVSL</sequence>
<dbReference type="Proteomes" id="UP000886595">
    <property type="component" value="Unassembled WGS sequence"/>
</dbReference>
<gene>
    <name evidence="1" type="ORF">Bca52824_083245</name>
</gene>
<evidence type="ECO:0000313" key="2">
    <source>
        <dbReference type="Proteomes" id="UP000886595"/>
    </source>
</evidence>
<reference evidence="1 2" key="1">
    <citation type="submission" date="2020-02" db="EMBL/GenBank/DDBJ databases">
        <authorList>
            <person name="Ma Q."/>
            <person name="Huang Y."/>
            <person name="Song X."/>
            <person name="Pei D."/>
        </authorList>
    </citation>
    <scope>NUCLEOTIDE SEQUENCE [LARGE SCALE GENOMIC DNA]</scope>
    <source>
        <strain evidence="1">Sxm20200214</strain>
        <tissue evidence="1">Leaf</tissue>
    </source>
</reference>
<organism evidence="1 2">
    <name type="scientific">Brassica carinata</name>
    <name type="common">Ethiopian mustard</name>
    <name type="synonym">Abyssinian cabbage</name>
    <dbReference type="NCBI Taxonomy" id="52824"/>
    <lineage>
        <taxon>Eukaryota</taxon>
        <taxon>Viridiplantae</taxon>
        <taxon>Streptophyta</taxon>
        <taxon>Embryophyta</taxon>
        <taxon>Tracheophyta</taxon>
        <taxon>Spermatophyta</taxon>
        <taxon>Magnoliopsida</taxon>
        <taxon>eudicotyledons</taxon>
        <taxon>Gunneridae</taxon>
        <taxon>Pentapetalae</taxon>
        <taxon>rosids</taxon>
        <taxon>malvids</taxon>
        <taxon>Brassicales</taxon>
        <taxon>Brassicaceae</taxon>
        <taxon>Brassiceae</taxon>
        <taxon>Brassica</taxon>
    </lineage>
</organism>
<dbReference type="EMBL" id="JAAMPC010000016">
    <property type="protein sequence ID" value="KAG2253109.1"/>
    <property type="molecule type" value="Genomic_DNA"/>
</dbReference>
<accession>A0A8X7TTC7</accession>
<name>A0A8X7TTC7_BRACI</name>
<evidence type="ECO:0000313" key="1">
    <source>
        <dbReference type="EMBL" id="KAG2253109.1"/>
    </source>
</evidence>
<protein>
    <submittedName>
        <fullName evidence="1">Uncharacterized protein</fullName>
    </submittedName>
</protein>
<dbReference type="OrthoDB" id="1129285at2759"/>
<proteinExistence type="predicted"/>
<dbReference type="AlphaFoldDB" id="A0A8X7TTC7"/>
<keyword evidence="2" id="KW-1185">Reference proteome</keyword>
<comment type="caution">
    <text evidence="1">The sequence shown here is derived from an EMBL/GenBank/DDBJ whole genome shotgun (WGS) entry which is preliminary data.</text>
</comment>